<comment type="caution">
    <text evidence="5">The sequence shown here is derived from an EMBL/GenBank/DDBJ whole genome shotgun (WGS) entry which is preliminary data.</text>
</comment>
<keyword evidence="1" id="KW-1015">Disulfide bond</keyword>
<keyword evidence="2" id="KW-0812">Transmembrane</keyword>
<keyword evidence="6" id="KW-1185">Reference proteome</keyword>
<keyword evidence="2" id="KW-1133">Transmembrane helix</keyword>
<organism evidence="5 6">
    <name type="scientific">Coregonus suidteri</name>
    <dbReference type="NCBI Taxonomy" id="861788"/>
    <lineage>
        <taxon>Eukaryota</taxon>
        <taxon>Metazoa</taxon>
        <taxon>Chordata</taxon>
        <taxon>Craniata</taxon>
        <taxon>Vertebrata</taxon>
        <taxon>Euteleostomi</taxon>
        <taxon>Actinopterygii</taxon>
        <taxon>Neopterygii</taxon>
        <taxon>Teleostei</taxon>
        <taxon>Protacanthopterygii</taxon>
        <taxon>Salmoniformes</taxon>
        <taxon>Salmonidae</taxon>
        <taxon>Coregoninae</taxon>
        <taxon>Coregonus</taxon>
    </lineage>
</organism>
<dbReference type="Gene3D" id="2.10.25.10">
    <property type="entry name" value="Laminin"/>
    <property type="match status" value="1"/>
</dbReference>
<dbReference type="InterPro" id="IPR000742">
    <property type="entry name" value="EGF"/>
</dbReference>
<evidence type="ECO:0000259" key="4">
    <source>
        <dbReference type="PROSITE" id="PS50026"/>
    </source>
</evidence>
<dbReference type="SUPFAM" id="SSF57196">
    <property type="entry name" value="EGF/Laminin"/>
    <property type="match status" value="1"/>
</dbReference>
<feature type="domain" description="EGF-like" evidence="4">
    <location>
        <begin position="79"/>
        <end position="111"/>
    </location>
</feature>
<proteinExistence type="predicted"/>
<keyword evidence="3" id="KW-0732">Signal</keyword>
<name>A0AAN8QVA1_9TELE</name>
<accession>A0AAN8QVA1</accession>
<evidence type="ECO:0000256" key="3">
    <source>
        <dbReference type="SAM" id="SignalP"/>
    </source>
</evidence>
<protein>
    <recommendedName>
        <fullName evidence="4">EGF-like domain-containing protein</fullName>
    </recommendedName>
</protein>
<keyword evidence="2" id="KW-0472">Membrane</keyword>
<gene>
    <name evidence="5" type="ORF">J4Q44_G00160280</name>
</gene>
<evidence type="ECO:0000313" key="6">
    <source>
        <dbReference type="Proteomes" id="UP001356427"/>
    </source>
</evidence>
<feature type="chain" id="PRO_5042903995" description="EGF-like domain-containing protein" evidence="3">
    <location>
        <begin position="29"/>
        <end position="171"/>
    </location>
</feature>
<evidence type="ECO:0000256" key="2">
    <source>
        <dbReference type="SAM" id="Phobius"/>
    </source>
</evidence>
<feature type="transmembrane region" description="Helical" evidence="2">
    <location>
        <begin position="128"/>
        <end position="150"/>
    </location>
</feature>
<dbReference type="Proteomes" id="UP001356427">
    <property type="component" value="Unassembled WGS sequence"/>
</dbReference>
<evidence type="ECO:0000256" key="1">
    <source>
        <dbReference type="PROSITE-ProRule" id="PRU00076"/>
    </source>
</evidence>
<evidence type="ECO:0000313" key="5">
    <source>
        <dbReference type="EMBL" id="KAK6312681.1"/>
    </source>
</evidence>
<dbReference type="PROSITE" id="PS00022">
    <property type="entry name" value="EGF_1"/>
    <property type="match status" value="1"/>
</dbReference>
<reference evidence="5 6" key="1">
    <citation type="submission" date="2021-04" db="EMBL/GenBank/DDBJ databases">
        <authorList>
            <person name="De Guttry C."/>
            <person name="Zahm M."/>
            <person name="Klopp C."/>
            <person name="Cabau C."/>
            <person name="Louis A."/>
            <person name="Berthelot C."/>
            <person name="Parey E."/>
            <person name="Roest Crollius H."/>
            <person name="Montfort J."/>
            <person name="Robinson-Rechavi M."/>
            <person name="Bucao C."/>
            <person name="Bouchez O."/>
            <person name="Gislard M."/>
            <person name="Lluch J."/>
            <person name="Milhes M."/>
            <person name="Lampietro C."/>
            <person name="Lopez Roques C."/>
            <person name="Donnadieu C."/>
            <person name="Braasch I."/>
            <person name="Desvignes T."/>
            <person name="Postlethwait J."/>
            <person name="Bobe J."/>
            <person name="Wedekind C."/>
            <person name="Guiguen Y."/>
        </authorList>
    </citation>
    <scope>NUCLEOTIDE SEQUENCE [LARGE SCALE GENOMIC DNA]</scope>
    <source>
        <strain evidence="5">Cs_M1</strain>
        <tissue evidence="5">Blood</tissue>
    </source>
</reference>
<dbReference type="EMBL" id="JAGTTL010000014">
    <property type="protein sequence ID" value="KAK6312681.1"/>
    <property type="molecule type" value="Genomic_DNA"/>
</dbReference>
<comment type="caution">
    <text evidence="1">Lacks conserved residue(s) required for the propagation of feature annotation.</text>
</comment>
<feature type="disulfide bond" evidence="1">
    <location>
        <begin position="101"/>
        <end position="110"/>
    </location>
</feature>
<keyword evidence="1" id="KW-0245">EGF-like domain</keyword>
<dbReference type="PROSITE" id="PS50026">
    <property type="entry name" value="EGF_3"/>
    <property type="match status" value="1"/>
</dbReference>
<feature type="signal peptide" evidence="3">
    <location>
        <begin position="1"/>
        <end position="28"/>
    </location>
</feature>
<sequence>MSGPKQTMRAFSTTLVAVMLLFSTGIQSAEPSDNLQPTQWTLGPDLAEPTISTLPVNSSDMEEPYHYLLRMSRPCKDEDSDYCLNGQCMYPPDSDSPACTCDASYSGPRCGLLVYHVTLCKFATTEEVIAICVGVAMLACCLAGCLYCFIKRRCGKQSLLYKTYGGSENSV</sequence>
<dbReference type="AlphaFoldDB" id="A0AAN8QVA1"/>